<dbReference type="STRING" id="1121881.SAMN02745225_01190"/>
<name>A0A1M4V5B1_9ACTN</name>
<evidence type="ECO:0000259" key="1">
    <source>
        <dbReference type="Pfam" id="PF16363"/>
    </source>
</evidence>
<feature type="domain" description="NAD(P)-binding" evidence="1">
    <location>
        <begin position="34"/>
        <end position="288"/>
    </location>
</feature>
<dbReference type="OrthoDB" id="9801785at2"/>
<organism evidence="2 3">
    <name type="scientific">Ferrithrix thermotolerans DSM 19514</name>
    <dbReference type="NCBI Taxonomy" id="1121881"/>
    <lineage>
        <taxon>Bacteria</taxon>
        <taxon>Bacillati</taxon>
        <taxon>Actinomycetota</taxon>
        <taxon>Acidimicrobiia</taxon>
        <taxon>Acidimicrobiales</taxon>
        <taxon>Acidimicrobiaceae</taxon>
        <taxon>Ferrithrix</taxon>
    </lineage>
</organism>
<dbReference type="EMBL" id="FQUL01000014">
    <property type="protein sequence ID" value="SHE64164.1"/>
    <property type="molecule type" value="Genomic_DNA"/>
</dbReference>
<gene>
    <name evidence="2" type="ORF">SAMN02745225_01190</name>
</gene>
<dbReference type="Proteomes" id="UP000184295">
    <property type="component" value="Unassembled WGS sequence"/>
</dbReference>
<sequence>MRALVVGSSGFVGTWLVEYLRSVDDEVFTLAKGTDLRDLDSLRGEVADLHVDAVYHLAAQSHVGRSWSNPEETYMINVMGTANLCSVIRSMPIPPKLLFVSSSEVYGKVSQGDLPLKESHELAPVSPYAASKAAAEEVVKQLFYGSSIPVVVARAFNHIGPGQDEAFVASALAKRLVSAKMKGDKEIRVGNLKARRDFTDVRDVVRAYRMLIEKADTFAVYNLCSGASLSVEQLAQLMIDELQVDLQLTVSPELVRPVDTFEVVGSNFKLRSTTGWVPEFDLYRTIRDLLAYWTGRLITS</sequence>
<evidence type="ECO:0000313" key="2">
    <source>
        <dbReference type="EMBL" id="SHE64164.1"/>
    </source>
</evidence>
<evidence type="ECO:0000313" key="3">
    <source>
        <dbReference type="Proteomes" id="UP000184295"/>
    </source>
</evidence>
<keyword evidence="3" id="KW-1185">Reference proteome</keyword>
<accession>A0A1M4V5B1</accession>
<proteinExistence type="predicted"/>
<dbReference type="InterPro" id="IPR036291">
    <property type="entry name" value="NAD(P)-bd_dom_sf"/>
</dbReference>
<dbReference type="SUPFAM" id="SSF51735">
    <property type="entry name" value="NAD(P)-binding Rossmann-fold domains"/>
    <property type="match status" value="1"/>
</dbReference>
<reference evidence="3" key="1">
    <citation type="submission" date="2016-11" db="EMBL/GenBank/DDBJ databases">
        <authorList>
            <person name="Varghese N."/>
            <person name="Submissions S."/>
        </authorList>
    </citation>
    <scope>NUCLEOTIDE SEQUENCE [LARGE SCALE GENOMIC DNA]</scope>
    <source>
        <strain evidence="3">DSM 19514</strain>
    </source>
</reference>
<protein>
    <submittedName>
        <fullName evidence="2">GDP-4-dehydro-6-deoxy-D-mannose reductase</fullName>
    </submittedName>
</protein>
<dbReference type="InterPro" id="IPR016040">
    <property type="entry name" value="NAD(P)-bd_dom"/>
</dbReference>
<dbReference type="RefSeq" id="WP_072789940.1">
    <property type="nucleotide sequence ID" value="NZ_FQUL01000014.1"/>
</dbReference>
<dbReference type="PANTHER" id="PTHR43000">
    <property type="entry name" value="DTDP-D-GLUCOSE 4,6-DEHYDRATASE-RELATED"/>
    <property type="match status" value="1"/>
</dbReference>
<dbReference type="Pfam" id="PF16363">
    <property type="entry name" value="GDP_Man_Dehyd"/>
    <property type="match status" value="1"/>
</dbReference>
<dbReference type="AlphaFoldDB" id="A0A1M4V5B1"/>
<dbReference type="Gene3D" id="3.40.50.720">
    <property type="entry name" value="NAD(P)-binding Rossmann-like Domain"/>
    <property type="match status" value="1"/>
</dbReference>
<dbReference type="Gene3D" id="3.90.25.10">
    <property type="entry name" value="UDP-galactose 4-epimerase, domain 1"/>
    <property type="match status" value="1"/>
</dbReference>